<gene>
    <name evidence="1" type="ORF">D6D01_09689</name>
</gene>
<organism evidence="1 2">
    <name type="scientific">Aureobasidium pullulans</name>
    <name type="common">Black yeast</name>
    <name type="synonym">Pullularia pullulans</name>
    <dbReference type="NCBI Taxonomy" id="5580"/>
    <lineage>
        <taxon>Eukaryota</taxon>
        <taxon>Fungi</taxon>
        <taxon>Dikarya</taxon>
        <taxon>Ascomycota</taxon>
        <taxon>Pezizomycotina</taxon>
        <taxon>Dothideomycetes</taxon>
        <taxon>Dothideomycetidae</taxon>
        <taxon>Dothideales</taxon>
        <taxon>Saccotheciaceae</taxon>
        <taxon>Aureobasidium</taxon>
    </lineage>
</organism>
<name>A0A4S9JZ45_AURPU</name>
<evidence type="ECO:0000313" key="2">
    <source>
        <dbReference type="Proteomes" id="UP000306584"/>
    </source>
</evidence>
<dbReference type="Proteomes" id="UP000306584">
    <property type="component" value="Unassembled WGS sequence"/>
</dbReference>
<dbReference type="AlphaFoldDB" id="A0A4S9JZ45"/>
<evidence type="ECO:0000313" key="1">
    <source>
        <dbReference type="EMBL" id="THY08114.1"/>
    </source>
</evidence>
<accession>A0A4S9JZ45</accession>
<dbReference type="PANTHER" id="PTHR38846:SF1">
    <property type="entry name" value="C3H1-TYPE DOMAIN-CONTAINING PROTEIN"/>
    <property type="match status" value="1"/>
</dbReference>
<sequence>MSSTEPGYFARFNAFTHDPQGSVRDEFNRLAKTQKWHPKEKERQRAHCYNEELEGHFKSLNIHDKLDRLKYLCTELDVKPQDTIAECKQALRNVNVNLVDLMDARRACKRVKQFATHKELVHYTKSAEKQLPRSLAKGEVVESLLRHIEHPKY</sequence>
<dbReference type="EMBL" id="QZBD01000704">
    <property type="protein sequence ID" value="THY08114.1"/>
    <property type="molecule type" value="Genomic_DNA"/>
</dbReference>
<comment type="caution">
    <text evidence="1">The sequence shown here is derived from an EMBL/GenBank/DDBJ whole genome shotgun (WGS) entry which is preliminary data.</text>
</comment>
<protein>
    <submittedName>
        <fullName evidence="1">Uncharacterized protein</fullName>
    </submittedName>
</protein>
<reference evidence="1 2" key="1">
    <citation type="submission" date="2018-10" db="EMBL/GenBank/DDBJ databases">
        <title>Fifty Aureobasidium pullulans genomes reveal a recombining polyextremotolerant generalist.</title>
        <authorList>
            <person name="Gostincar C."/>
            <person name="Turk M."/>
            <person name="Zajc J."/>
            <person name="Gunde-Cimerman N."/>
        </authorList>
    </citation>
    <scope>NUCLEOTIDE SEQUENCE [LARGE SCALE GENOMIC DNA]</scope>
    <source>
        <strain evidence="1 2">EXF-6604</strain>
    </source>
</reference>
<dbReference type="PANTHER" id="PTHR38846">
    <property type="entry name" value="C3H1-TYPE DOMAIN-CONTAINING PROTEIN"/>
    <property type="match status" value="1"/>
</dbReference>
<proteinExistence type="predicted"/>